<proteinExistence type="predicted"/>
<reference evidence="3" key="1">
    <citation type="submission" date="2021-01" db="EMBL/GenBank/DDBJ databases">
        <authorList>
            <person name="Corre E."/>
            <person name="Pelletier E."/>
            <person name="Niang G."/>
            <person name="Scheremetjew M."/>
            <person name="Finn R."/>
            <person name="Kale V."/>
            <person name="Holt S."/>
            <person name="Cochrane G."/>
            <person name="Meng A."/>
            <person name="Brown T."/>
            <person name="Cohen L."/>
        </authorList>
    </citation>
    <scope>NUCLEOTIDE SEQUENCE</scope>
    <source>
        <strain evidence="3">RCC3387</strain>
    </source>
</reference>
<evidence type="ECO:0000256" key="1">
    <source>
        <dbReference type="SAM" id="MobiDB-lite"/>
    </source>
</evidence>
<dbReference type="InterPro" id="IPR001660">
    <property type="entry name" value="SAM"/>
</dbReference>
<protein>
    <recommendedName>
        <fullName evidence="2">SAM domain-containing protein</fullName>
    </recommendedName>
</protein>
<dbReference type="PROSITE" id="PS50105">
    <property type="entry name" value="SAM_DOMAIN"/>
    <property type="match status" value="1"/>
</dbReference>
<evidence type="ECO:0000313" key="3">
    <source>
        <dbReference type="EMBL" id="CAD9515011.1"/>
    </source>
</evidence>
<accession>A0A7S2ICN0</accession>
<organism evidence="3">
    <name type="scientific">Zooxanthella nutricula</name>
    <dbReference type="NCBI Taxonomy" id="1333877"/>
    <lineage>
        <taxon>Eukaryota</taxon>
        <taxon>Sar</taxon>
        <taxon>Alveolata</taxon>
        <taxon>Dinophyceae</taxon>
        <taxon>Peridiniales</taxon>
        <taxon>Peridiniales incertae sedis</taxon>
        <taxon>Zooxanthella</taxon>
    </lineage>
</organism>
<gene>
    <name evidence="3" type="ORF">BRAN1462_LOCUS7882</name>
</gene>
<feature type="compositionally biased region" description="Low complexity" evidence="1">
    <location>
        <begin position="440"/>
        <end position="457"/>
    </location>
</feature>
<dbReference type="Pfam" id="PF07647">
    <property type="entry name" value="SAM_2"/>
    <property type="match status" value="1"/>
</dbReference>
<feature type="region of interest" description="Disordered" evidence="1">
    <location>
        <begin position="144"/>
        <end position="170"/>
    </location>
</feature>
<dbReference type="Gene3D" id="1.10.150.50">
    <property type="entry name" value="Transcription Factor, Ets-1"/>
    <property type="match status" value="1"/>
</dbReference>
<name>A0A7S2ICN0_9DINO</name>
<dbReference type="SUPFAM" id="SSF47769">
    <property type="entry name" value="SAM/Pointed domain"/>
    <property type="match status" value="1"/>
</dbReference>
<dbReference type="SMART" id="SM00454">
    <property type="entry name" value="SAM"/>
    <property type="match status" value="1"/>
</dbReference>
<dbReference type="EMBL" id="HBGW01012369">
    <property type="protein sequence ID" value="CAD9515011.1"/>
    <property type="molecule type" value="Transcribed_RNA"/>
</dbReference>
<dbReference type="AlphaFoldDB" id="A0A7S2ICN0"/>
<sequence>MSDSDGSVTRFGGASKWAESGAAGLGRFGHLPRKAFAKGGAPPPLPGQDVQDGPGRQVSDSPLHPARRPELWSVSEVGRWLHVAGFGTLASRFAEQDVDGEVLLALTSEELRGQEMALSLGMAKKLLNAIALLSADEELGDGLQCSPSGVRTPKLASPPTADTLDRSPEPRLVLDTRRLGVSPSKSGLDTLSLVGSAAPSVQPSPFYGHAASRPDMTPPLASAVAAMSPDHISVRVLNGVSGEEEVRFALRHQASHTGPQFLSSLDALCQQHAGQALSGLNWLSQAQPGDRFQRRKCDVSMFEELMGGSGSTHKVPSVLLLCTVPQRPPSELTASKVRLKNLIPCRVALGCTEPMRLRLDTSLLQGGHEYTVAFTHQWTSMTYTSPATLLPGLRGVELIAPRQLVSSAGPEGARDGLYDVHLVIDSAVRSENRRTLTVGSAESEMSSSSTRSLSTSSFVPIGRSGSKS</sequence>
<evidence type="ECO:0000259" key="2">
    <source>
        <dbReference type="PROSITE" id="PS50105"/>
    </source>
</evidence>
<feature type="region of interest" description="Disordered" evidence="1">
    <location>
        <begin position="438"/>
        <end position="468"/>
    </location>
</feature>
<dbReference type="InterPro" id="IPR013761">
    <property type="entry name" value="SAM/pointed_sf"/>
</dbReference>
<feature type="region of interest" description="Disordered" evidence="1">
    <location>
        <begin position="33"/>
        <end position="68"/>
    </location>
</feature>
<feature type="domain" description="SAM" evidence="2">
    <location>
        <begin position="72"/>
        <end position="136"/>
    </location>
</feature>